<proteinExistence type="predicted"/>
<dbReference type="GO" id="GO:0003677">
    <property type="term" value="F:DNA binding"/>
    <property type="evidence" value="ECO:0007669"/>
    <property type="project" value="InterPro"/>
</dbReference>
<dbReference type="Pfam" id="PF02961">
    <property type="entry name" value="SAM_BAF"/>
    <property type="match status" value="1"/>
</dbReference>
<dbReference type="SUPFAM" id="SSF47798">
    <property type="entry name" value="Barrier-to-autointegration factor, BAF"/>
    <property type="match status" value="1"/>
</dbReference>
<evidence type="ECO:0000313" key="1">
    <source>
        <dbReference type="EMBL" id="KAK2157289.1"/>
    </source>
</evidence>
<organism evidence="1 2">
    <name type="scientific">Ridgeia piscesae</name>
    <name type="common">Tubeworm</name>
    <dbReference type="NCBI Taxonomy" id="27915"/>
    <lineage>
        <taxon>Eukaryota</taxon>
        <taxon>Metazoa</taxon>
        <taxon>Spiralia</taxon>
        <taxon>Lophotrochozoa</taxon>
        <taxon>Annelida</taxon>
        <taxon>Polychaeta</taxon>
        <taxon>Sedentaria</taxon>
        <taxon>Canalipalpata</taxon>
        <taxon>Sabellida</taxon>
        <taxon>Siboglinidae</taxon>
        <taxon>Ridgeia</taxon>
    </lineage>
</organism>
<reference evidence="1" key="1">
    <citation type="journal article" date="2023" name="Mol. Biol. Evol.">
        <title>Third-Generation Sequencing Reveals the Adaptive Role of the Epigenome in Three Deep-Sea Polychaetes.</title>
        <authorList>
            <person name="Perez M."/>
            <person name="Aroh O."/>
            <person name="Sun Y."/>
            <person name="Lan Y."/>
            <person name="Juniper S.K."/>
            <person name="Young C.R."/>
            <person name="Angers B."/>
            <person name="Qian P.Y."/>
        </authorList>
    </citation>
    <scope>NUCLEOTIDE SEQUENCE</scope>
    <source>
        <strain evidence="1">R07B-5</strain>
    </source>
</reference>
<accession>A0AAD9JQE1</accession>
<dbReference type="InterPro" id="IPR004122">
    <property type="entry name" value="BAF_prot"/>
</dbReference>
<dbReference type="Gene3D" id="1.10.150.40">
    <property type="entry name" value="Barrier-to-autointegration factor, BAF"/>
    <property type="match status" value="1"/>
</dbReference>
<keyword evidence="2" id="KW-1185">Reference proteome</keyword>
<protein>
    <submittedName>
        <fullName evidence="1">Uncharacterized protein</fullName>
    </submittedName>
</protein>
<sequence length="130" mass="14116">MAKSRKCGKAKAGKAKAGKAKGACSKDIEFGSSKKAKLFICDKMKGKSVRAVGGINGVLGKRLKKAGVGTAAKLTCKMKEMTKRNYLRYMMEQSGSNVRYAMDSYVSMKNHCGQVKDCKCGRASSRTRRC</sequence>
<dbReference type="InterPro" id="IPR036617">
    <property type="entry name" value="BAF_sf"/>
</dbReference>
<evidence type="ECO:0000313" key="2">
    <source>
        <dbReference type="Proteomes" id="UP001209878"/>
    </source>
</evidence>
<gene>
    <name evidence="1" type="ORF">NP493_1889g00012</name>
</gene>
<comment type="caution">
    <text evidence="1">The sequence shown here is derived from an EMBL/GenBank/DDBJ whole genome shotgun (WGS) entry which is preliminary data.</text>
</comment>
<dbReference type="Proteomes" id="UP001209878">
    <property type="component" value="Unassembled WGS sequence"/>
</dbReference>
<dbReference type="AlphaFoldDB" id="A0AAD9JQE1"/>
<name>A0AAD9JQE1_RIDPI</name>
<dbReference type="EMBL" id="JAODUO010001887">
    <property type="protein sequence ID" value="KAK2157289.1"/>
    <property type="molecule type" value="Genomic_DNA"/>
</dbReference>